<proteinExistence type="predicted"/>
<evidence type="ECO:0000313" key="3">
    <source>
        <dbReference type="Proteomes" id="UP000182486"/>
    </source>
</evidence>
<dbReference type="AlphaFoldDB" id="A0A1K0FLW0"/>
<dbReference type="Proteomes" id="UP000182486">
    <property type="component" value="Unassembled WGS sequence"/>
</dbReference>
<keyword evidence="3" id="KW-1185">Reference proteome</keyword>
<feature type="region of interest" description="Disordered" evidence="1">
    <location>
        <begin position="157"/>
        <end position="184"/>
    </location>
</feature>
<dbReference type="Pfam" id="PF10025">
    <property type="entry name" value="DUF2267"/>
    <property type="match status" value="1"/>
</dbReference>
<accession>A0A1K0FLW0</accession>
<evidence type="ECO:0000256" key="1">
    <source>
        <dbReference type="SAM" id="MobiDB-lite"/>
    </source>
</evidence>
<protein>
    <submittedName>
        <fullName evidence="2">Uncharacterized protein</fullName>
    </submittedName>
</protein>
<organism evidence="2 3">
    <name type="scientific">Couchioplanes caeruleus subsp. caeruleus</name>
    <dbReference type="NCBI Taxonomy" id="56427"/>
    <lineage>
        <taxon>Bacteria</taxon>
        <taxon>Bacillati</taxon>
        <taxon>Actinomycetota</taxon>
        <taxon>Actinomycetes</taxon>
        <taxon>Micromonosporales</taxon>
        <taxon>Micromonosporaceae</taxon>
        <taxon>Couchioplanes</taxon>
    </lineage>
</organism>
<gene>
    <name evidence="2" type="ORF">BG844_13230</name>
</gene>
<sequence length="184" mass="20019">MVMHRDDLVSHVRARARLHGRNEARRVIRAVLQACRQFVPDRTFQQVNAQLPADVAAPGREHGDEQPSVDGDACRTLIRSVARRLHVDEPNAAFLSRVVFEQLNNYCRGVTPASIAPSLPAEVRPLLAARSDDPARRYRLLLPTLGSAGAVLGGRAAPQGAALTAAVPPPRPSRPDRPAAKNRD</sequence>
<reference evidence="2 3" key="1">
    <citation type="submission" date="2016-09" db="EMBL/GenBank/DDBJ databases">
        <title>Couchioplanes caeruleus draft genome sequence.</title>
        <authorList>
            <person name="Sheehan J."/>
            <person name="Caffrey P."/>
        </authorList>
    </citation>
    <scope>NUCLEOTIDE SEQUENCE [LARGE SCALE GENOMIC DNA]</scope>
    <source>
        <strain evidence="2 3">DSM 43634</strain>
    </source>
</reference>
<dbReference type="InterPro" id="IPR018727">
    <property type="entry name" value="DUF2267"/>
</dbReference>
<comment type="caution">
    <text evidence="2">The sequence shown here is derived from an EMBL/GenBank/DDBJ whole genome shotgun (WGS) entry which is preliminary data.</text>
</comment>
<evidence type="ECO:0000313" key="2">
    <source>
        <dbReference type="EMBL" id="OJF13801.1"/>
    </source>
</evidence>
<dbReference type="Gene3D" id="1.10.490.110">
    <property type="entry name" value="Uncharacterized conserved protein DUF2267"/>
    <property type="match status" value="1"/>
</dbReference>
<feature type="compositionally biased region" description="Basic and acidic residues" evidence="1">
    <location>
        <begin position="173"/>
        <end position="184"/>
    </location>
</feature>
<name>A0A1K0FLW0_9ACTN</name>
<dbReference type="EMBL" id="MEIA01000132">
    <property type="protein sequence ID" value="OJF13801.1"/>
    <property type="molecule type" value="Genomic_DNA"/>
</dbReference>
<dbReference type="InterPro" id="IPR038282">
    <property type="entry name" value="DUF2267_sf"/>
</dbReference>